<reference evidence="1 2" key="1">
    <citation type="submission" date="2015-01" db="EMBL/GenBank/DDBJ databases">
        <title>Draft genome of the acidophilic iron oxidizer Acidithrix ferrooxidans strain Py-F3.</title>
        <authorList>
            <person name="Poehlein A."/>
            <person name="Eisen S."/>
            <person name="Schloemann M."/>
            <person name="Johnson B.D."/>
            <person name="Daniel R."/>
            <person name="Muehling M."/>
        </authorList>
    </citation>
    <scope>NUCLEOTIDE SEQUENCE [LARGE SCALE GENOMIC DNA]</scope>
    <source>
        <strain evidence="1 2">Py-F3</strain>
    </source>
</reference>
<organism evidence="1 2">
    <name type="scientific">Acidithrix ferrooxidans</name>
    <dbReference type="NCBI Taxonomy" id="1280514"/>
    <lineage>
        <taxon>Bacteria</taxon>
        <taxon>Bacillati</taxon>
        <taxon>Actinomycetota</taxon>
        <taxon>Acidimicrobiia</taxon>
        <taxon>Acidimicrobiales</taxon>
        <taxon>Acidimicrobiaceae</taxon>
        <taxon>Acidithrix</taxon>
    </lineage>
</organism>
<accession>A0A0D8HH06</accession>
<sequence length="34" mass="4065">MVKLLRDNEEVIVTFDQTRDNAERLTARLNEFLN</sequence>
<keyword evidence="2" id="KW-1185">Reference proteome</keyword>
<gene>
    <name evidence="1" type="ORF">AXFE_20480</name>
</gene>
<proteinExistence type="predicted"/>
<dbReference type="AlphaFoldDB" id="A0A0D8HH06"/>
<name>A0A0D8HH06_9ACTN</name>
<dbReference type="Proteomes" id="UP000032360">
    <property type="component" value="Unassembled WGS sequence"/>
</dbReference>
<evidence type="ECO:0000313" key="2">
    <source>
        <dbReference type="Proteomes" id="UP000032360"/>
    </source>
</evidence>
<dbReference type="EMBL" id="JXYS01000065">
    <property type="protein sequence ID" value="KJF17134.1"/>
    <property type="molecule type" value="Genomic_DNA"/>
</dbReference>
<evidence type="ECO:0000313" key="1">
    <source>
        <dbReference type="EMBL" id="KJF17134.1"/>
    </source>
</evidence>
<protein>
    <submittedName>
        <fullName evidence="1">Uncharacterized protein</fullName>
    </submittedName>
</protein>
<comment type="caution">
    <text evidence="1">The sequence shown here is derived from an EMBL/GenBank/DDBJ whole genome shotgun (WGS) entry which is preliminary data.</text>
</comment>